<dbReference type="InterPro" id="IPR041667">
    <property type="entry name" value="Cupin_8"/>
</dbReference>
<dbReference type="InterPro" id="IPR003347">
    <property type="entry name" value="JmjC_dom"/>
</dbReference>
<dbReference type="Pfam" id="PF13621">
    <property type="entry name" value="Cupin_8"/>
    <property type="match status" value="1"/>
</dbReference>
<accession>A0A1K2HT27</accession>
<dbReference type="RefSeq" id="WP_072430128.1">
    <property type="nucleotide sequence ID" value="NZ_FPKR01000017.1"/>
</dbReference>
<evidence type="ECO:0000259" key="1">
    <source>
        <dbReference type="PROSITE" id="PS51184"/>
    </source>
</evidence>
<dbReference type="SUPFAM" id="SSF51197">
    <property type="entry name" value="Clavaminate synthase-like"/>
    <property type="match status" value="1"/>
</dbReference>
<dbReference type="PROSITE" id="PS51184">
    <property type="entry name" value="JMJC"/>
    <property type="match status" value="1"/>
</dbReference>
<proteinExistence type="predicted"/>
<dbReference type="Proteomes" id="UP000186513">
    <property type="component" value="Unassembled WGS sequence"/>
</dbReference>
<dbReference type="Gene3D" id="2.60.120.650">
    <property type="entry name" value="Cupin"/>
    <property type="match status" value="1"/>
</dbReference>
<evidence type="ECO:0000313" key="3">
    <source>
        <dbReference type="Proteomes" id="UP000186513"/>
    </source>
</evidence>
<dbReference type="PANTHER" id="PTHR12461">
    <property type="entry name" value="HYPOXIA-INDUCIBLE FACTOR 1 ALPHA INHIBITOR-RELATED"/>
    <property type="match status" value="1"/>
</dbReference>
<name>A0A1K2HT27_9NEIS</name>
<dbReference type="EMBL" id="FPKR01000017">
    <property type="protein sequence ID" value="SFZ79418.1"/>
    <property type="molecule type" value="Genomic_DNA"/>
</dbReference>
<dbReference type="AlphaFoldDB" id="A0A1K2HT27"/>
<feature type="domain" description="JmjC" evidence="1">
    <location>
        <begin position="184"/>
        <end position="332"/>
    </location>
</feature>
<dbReference type="OrthoDB" id="479699at2"/>
<organism evidence="2 3">
    <name type="scientific">Chitinimonas taiwanensis DSM 18899</name>
    <dbReference type="NCBI Taxonomy" id="1121279"/>
    <lineage>
        <taxon>Bacteria</taxon>
        <taxon>Pseudomonadati</taxon>
        <taxon>Pseudomonadota</taxon>
        <taxon>Betaproteobacteria</taxon>
        <taxon>Neisseriales</taxon>
        <taxon>Chitinibacteraceae</taxon>
        <taxon>Chitinimonas</taxon>
    </lineage>
</organism>
<dbReference type="SMART" id="SM00558">
    <property type="entry name" value="JmjC"/>
    <property type="match status" value="1"/>
</dbReference>
<evidence type="ECO:0000313" key="2">
    <source>
        <dbReference type="EMBL" id="SFZ79418.1"/>
    </source>
</evidence>
<dbReference type="PANTHER" id="PTHR12461:SF105">
    <property type="entry name" value="HYPOXIA-INDUCIBLE FACTOR 1-ALPHA INHIBITOR"/>
    <property type="match status" value="1"/>
</dbReference>
<dbReference type="STRING" id="1121279.SAMN02745887_03600"/>
<keyword evidence="3" id="KW-1185">Reference proteome</keyword>
<protein>
    <submittedName>
        <fullName evidence="2">Cupin-like domain-containing protein</fullName>
    </submittedName>
</protein>
<sequence>MQTQQIDHEWRRWIAENLLLDGDPHSILQAMLANGIAADEAQRELAAAQQSPYLAGAARLQSRLKKQAWPLDIYRKLNRLDPRMAEVPRRHQLSGELFFREYYALNRPVILTGMLDDWPALHGWHNDYLRRWAEREVEVQFGRSQDANYEVNQPQLRRTMRFGDYLALIEAQPQSNDFYMTANNSSQNRQALHELWDDIGPLADYLDGQTGQGFLWFGPAGTKTPLHHDLTNNFMAQLRGRKLVRLVPAVELGQLYNDLHCYSQLDASALDLQRFPKAAHAQWLDVVLAPGEILFLPVGCWHYVEALDVSITLSFTNFRWDNDFSSFYSTYHGV</sequence>
<reference evidence="2 3" key="1">
    <citation type="submission" date="2016-11" db="EMBL/GenBank/DDBJ databases">
        <authorList>
            <person name="Jaros S."/>
            <person name="Januszkiewicz K."/>
            <person name="Wedrychowicz H."/>
        </authorList>
    </citation>
    <scope>NUCLEOTIDE SEQUENCE [LARGE SCALE GENOMIC DNA]</scope>
    <source>
        <strain evidence="2 3">DSM 18899</strain>
    </source>
</reference>
<gene>
    <name evidence="2" type="ORF">SAMN02745887_03600</name>
</gene>